<dbReference type="InterPro" id="IPR023346">
    <property type="entry name" value="Lysozyme-like_dom_sf"/>
</dbReference>
<dbReference type="PANTHER" id="PTHR37423:SF2">
    <property type="entry name" value="MEMBRANE-BOUND LYTIC MUREIN TRANSGLYCOSYLASE C"/>
    <property type="match status" value="1"/>
</dbReference>
<gene>
    <name evidence="5" type="ORF">ACFFUT_12015</name>
</gene>
<keyword evidence="6" id="KW-1185">Reference proteome</keyword>
<feature type="signal peptide" evidence="3">
    <location>
        <begin position="1"/>
        <end position="19"/>
    </location>
</feature>
<feature type="chain" id="PRO_5046397608" evidence="3">
    <location>
        <begin position="20"/>
        <end position="196"/>
    </location>
</feature>
<evidence type="ECO:0000256" key="3">
    <source>
        <dbReference type="SAM" id="SignalP"/>
    </source>
</evidence>
<sequence length="196" mass="21702">MKRLFVVLFSLSISAPSVGMTEGLTFSSSSRTALFSSQTRVLDNRSRSQYANSVRLQPRSVNTPSRYNVPNYSGNYSGPYIALARAAARRHGIPENLFLRLVQQESGWNANARSHKGAIGLAQLMPATARTLGVNPRIPSENLEGGARYLRAQYETFRSWRLALAAYNAGPQAVTRHGGVPPYRETRNYVRRILGS</sequence>
<comment type="caution">
    <text evidence="5">The sequence shown here is derived from an EMBL/GenBank/DDBJ whole genome shotgun (WGS) entry which is preliminary data.</text>
</comment>
<evidence type="ECO:0000256" key="2">
    <source>
        <dbReference type="ARBA" id="ARBA00009387"/>
    </source>
</evidence>
<evidence type="ECO:0000256" key="1">
    <source>
        <dbReference type="ARBA" id="ARBA00007734"/>
    </source>
</evidence>
<reference evidence="5 6" key="1">
    <citation type="submission" date="2024-09" db="EMBL/GenBank/DDBJ databases">
        <authorList>
            <person name="Sun Q."/>
            <person name="Mori K."/>
        </authorList>
    </citation>
    <scope>NUCLEOTIDE SEQUENCE [LARGE SCALE GENOMIC DNA]</scope>
    <source>
        <strain evidence="5 6">CECT 8726</strain>
    </source>
</reference>
<name>A0ABV5JGD3_9RHOB</name>
<comment type="similarity">
    <text evidence="1">Belongs to the transglycosylase Slt family.</text>
</comment>
<evidence type="ECO:0000313" key="6">
    <source>
        <dbReference type="Proteomes" id="UP001589683"/>
    </source>
</evidence>
<accession>A0ABV5JGD3</accession>
<proteinExistence type="inferred from homology"/>
<dbReference type="Proteomes" id="UP001589683">
    <property type="component" value="Unassembled WGS sequence"/>
</dbReference>
<dbReference type="InterPro" id="IPR008258">
    <property type="entry name" value="Transglycosylase_SLT_dom_1"/>
</dbReference>
<dbReference type="Pfam" id="PF01464">
    <property type="entry name" value="SLT"/>
    <property type="match status" value="1"/>
</dbReference>
<dbReference type="RefSeq" id="WP_213887859.1">
    <property type="nucleotide sequence ID" value="NZ_JAGFNU010000002.1"/>
</dbReference>
<keyword evidence="3" id="KW-0732">Signal</keyword>
<feature type="domain" description="Transglycosylase SLT" evidence="4">
    <location>
        <begin position="84"/>
        <end position="181"/>
    </location>
</feature>
<organism evidence="5 6">
    <name type="scientific">Pseudohalocynthiibacter aestuariivivens</name>
    <dbReference type="NCBI Taxonomy" id="1591409"/>
    <lineage>
        <taxon>Bacteria</taxon>
        <taxon>Pseudomonadati</taxon>
        <taxon>Pseudomonadota</taxon>
        <taxon>Alphaproteobacteria</taxon>
        <taxon>Rhodobacterales</taxon>
        <taxon>Paracoccaceae</taxon>
        <taxon>Pseudohalocynthiibacter</taxon>
    </lineage>
</organism>
<dbReference type="SUPFAM" id="SSF53955">
    <property type="entry name" value="Lysozyme-like"/>
    <property type="match status" value="1"/>
</dbReference>
<protein>
    <submittedName>
        <fullName evidence="5">Lytic transglycosylase domain-containing protein</fullName>
    </submittedName>
</protein>
<dbReference type="PANTHER" id="PTHR37423">
    <property type="entry name" value="SOLUBLE LYTIC MUREIN TRANSGLYCOSYLASE-RELATED"/>
    <property type="match status" value="1"/>
</dbReference>
<dbReference type="CDD" id="cd00254">
    <property type="entry name" value="LT-like"/>
    <property type="match status" value="1"/>
</dbReference>
<evidence type="ECO:0000313" key="5">
    <source>
        <dbReference type="EMBL" id="MFB9232510.1"/>
    </source>
</evidence>
<evidence type="ECO:0000259" key="4">
    <source>
        <dbReference type="Pfam" id="PF01464"/>
    </source>
</evidence>
<dbReference type="EMBL" id="JBHMEA010000039">
    <property type="protein sequence ID" value="MFB9232510.1"/>
    <property type="molecule type" value="Genomic_DNA"/>
</dbReference>
<dbReference type="Gene3D" id="1.10.530.10">
    <property type="match status" value="1"/>
</dbReference>
<comment type="similarity">
    <text evidence="2">Belongs to the virb1 family.</text>
</comment>